<dbReference type="KEGG" id="ocg:OCA5_c28670"/>
<keyword evidence="2" id="KW-1185">Reference proteome</keyword>
<organism evidence="1 2">
    <name type="scientific">Afipia carboxidovorans (strain ATCC 49405 / DSM 1227 / KCTC 32145 / OM5)</name>
    <name type="common">Oligotropha carboxidovorans</name>
    <dbReference type="NCBI Taxonomy" id="504832"/>
    <lineage>
        <taxon>Bacteria</taxon>
        <taxon>Pseudomonadati</taxon>
        <taxon>Pseudomonadota</taxon>
        <taxon>Alphaproteobacteria</taxon>
        <taxon>Hyphomicrobiales</taxon>
        <taxon>Nitrobacteraceae</taxon>
        <taxon>Afipia</taxon>
    </lineage>
</organism>
<dbReference type="RefSeq" id="WP_012562262.1">
    <property type="nucleotide sequence ID" value="NC_011386.1"/>
</dbReference>
<accession>B6JC16</accession>
<dbReference type="PATRIC" id="fig|504832.7.peg.3025"/>
<gene>
    <name evidence="1" type="ordered locus">OCA5_c28670</name>
</gene>
<dbReference type="Proteomes" id="UP000007730">
    <property type="component" value="Chromosome"/>
</dbReference>
<dbReference type="HOGENOM" id="CLU_825941_0_0_5"/>
<sequence length="336" mass="38785">MRPRTPKLRLATVGDAAIVPLAVPHDPKICNPSIAASDEGFFCLIRSVNYELDSYGRVLTAPEGGFKSGNWLARLDDELRITQFERIDDSAVGLDRNPWNRLEDGRLFRWKDAWWFTATWVLADDPLVCQIALCRLQGHKVVEWHLLPSPAGSSREKNWMPLVDGGDLKWIYWVDPTEILSYRNGSLSRVRLDRYGRLEGWAGSSPLVRYRGNNWLCVVHQRRDWRHVSSFVHRLVEFDDDFRLRRMSPAFTFEGDDVEYCAGLCLTGRHAILSYGVQDREARLMRLNLVAIEGLLRPLRIPKRVSTLGVDTWRKARPWLRQPRKKLQAALGRPRS</sequence>
<dbReference type="eggNOG" id="ENOG503351N">
    <property type="taxonomic scope" value="Bacteria"/>
</dbReference>
<evidence type="ECO:0000313" key="2">
    <source>
        <dbReference type="Proteomes" id="UP000007730"/>
    </source>
</evidence>
<name>B6JC16_AFIC5</name>
<dbReference type="InterPro" id="IPR023296">
    <property type="entry name" value="Glyco_hydro_beta-prop_sf"/>
</dbReference>
<dbReference type="EMBL" id="CP002826">
    <property type="protein sequence ID" value="AEI07558.1"/>
    <property type="molecule type" value="Genomic_DNA"/>
</dbReference>
<reference evidence="1 2" key="1">
    <citation type="journal article" date="2011" name="J. Bacteriol.">
        <title>Complete genome sequences of the chemolithoautotrophic Oligotropha carboxidovorans strains OM4 and OM5.</title>
        <authorList>
            <person name="Volland S."/>
            <person name="Rachinger M."/>
            <person name="Strittmatter A."/>
            <person name="Daniel R."/>
            <person name="Gottschalk G."/>
            <person name="Meyer O."/>
        </authorList>
    </citation>
    <scope>NUCLEOTIDE SEQUENCE [LARGE SCALE GENOMIC DNA]</scope>
    <source>
        <strain evidence="2">ATCC 49405 / DSM 1227 / KCTC 32145 / OM5</strain>
    </source>
</reference>
<evidence type="ECO:0000313" key="1">
    <source>
        <dbReference type="EMBL" id="AEI07558.1"/>
    </source>
</evidence>
<protein>
    <submittedName>
        <fullName evidence="1">Uncharacterized protein</fullName>
    </submittedName>
</protein>
<dbReference type="Gene3D" id="2.115.10.20">
    <property type="entry name" value="Glycosyl hydrolase domain, family 43"/>
    <property type="match status" value="1"/>
</dbReference>
<proteinExistence type="predicted"/>
<dbReference type="STRING" id="504832.OCA5_c28670"/>
<dbReference type="AlphaFoldDB" id="B6JC16"/>
<dbReference type="KEGG" id="oca:OCAR_5097"/>
<dbReference type="OrthoDB" id="5354021at2"/>